<feature type="transmembrane region" description="Helical" evidence="8">
    <location>
        <begin position="160"/>
        <end position="178"/>
    </location>
</feature>
<feature type="transmembrane region" description="Helical" evidence="8">
    <location>
        <begin position="37"/>
        <end position="57"/>
    </location>
</feature>
<dbReference type="RefSeq" id="WP_088822537.1">
    <property type="nucleotide sequence ID" value="NZ_FZLN01000001.1"/>
</dbReference>
<keyword evidence="3" id="KW-0813">Transport</keyword>
<evidence type="ECO:0000256" key="3">
    <source>
        <dbReference type="ARBA" id="ARBA00022448"/>
    </source>
</evidence>
<protein>
    <submittedName>
        <fullName evidence="10">MFS transporter, YNFM family, putative membrane transport protein</fullName>
    </submittedName>
</protein>
<feature type="transmembrane region" description="Helical" evidence="8">
    <location>
        <begin position="274"/>
        <end position="293"/>
    </location>
</feature>
<accession>A0A217EE21</accession>
<evidence type="ECO:0000256" key="5">
    <source>
        <dbReference type="ARBA" id="ARBA00022692"/>
    </source>
</evidence>
<keyword evidence="6 8" id="KW-1133">Transmembrane helix</keyword>
<keyword evidence="4" id="KW-1003">Cell membrane</keyword>
<keyword evidence="7 8" id="KW-0472">Membrane</keyword>
<feature type="transmembrane region" description="Helical" evidence="8">
    <location>
        <begin position="190"/>
        <end position="209"/>
    </location>
</feature>
<feature type="transmembrane region" description="Helical" evidence="8">
    <location>
        <begin position="392"/>
        <end position="411"/>
    </location>
</feature>
<dbReference type="InterPro" id="IPR011701">
    <property type="entry name" value="MFS"/>
</dbReference>
<evidence type="ECO:0000256" key="6">
    <source>
        <dbReference type="ARBA" id="ARBA00022989"/>
    </source>
</evidence>
<comment type="similarity">
    <text evidence="2">Belongs to the major facilitator superfamily.</text>
</comment>
<name>A0A217EE21_9GAMM</name>
<dbReference type="PANTHER" id="PTHR43271:SF1">
    <property type="entry name" value="INNER MEMBRANE TRANSPORT PROTEIN YNFM"/>
    <property type="match status" value="1"/>
</dbReference>
<dbReference type="EMBL" id="FZLN01000001">
    <property type="protein sequence ID" value="SNQ28492.1"/>
    <property type="molecule type" value="Genomic_DNA"/>
</dbReference>
<feature type="transmembrane region" description="Helical" evidence="8">
    <location>
        <begin position="63"/>
        <end position="88"/>
    </location>
</feature>
<feature type="transmembrane region" description="Helical" evidence="8">
    <location>
        <begin position="240"/>
        <end position="262"/>
    </location>
</feature>
<sequence>MKTHSAAVTLEQDSKTTTSNEQQGIHFGSRVYQKAGFALFLLGFASFSLVYCVQPLLPEFTRAFHISASTSALALSLTTGFLAFSIVLSSAFSQALGRKGLMFASMSCAALLNIICALTPNWHLLLIARAIEGFILGGVPAVAMAWIAEEMHPSSLAKTMGLYIAGTAFGGMMGRVGMGLLTEYFSWRTAMEILGVTCMICAIGFYSLLPASKNFVAKKGINFKFHCQTWKGHLKTPSLVVAYSIGFLVMSIFVTLFNYVTFRLSAAPYSLSQTQISLIFLSYSFGIVSSSIAGHMAEKVGRTPIMYLGFIFMLIGALSTLSAHLYAIIIGIAFVTTGFFIVHAIASSNVSSNARTHKGHATSLYLLFYYLGSSVVGSFGGVFWQYGGWHAVVLLNVVLILIAFIIITWSVKKKLNLR</sequence>
<feature type="transmembrane region" description="Helical" evidence="8">
    <location>
        <begin position="126"/>
        <end position="148"/>
    </location>
</feature>
<feature type="transmembrane region" description="Helical" evidence="8">
    <location>
        <begin position="327"/>
        <end position="346"/>
    </location>
</feature>
<keyword evidence="11" id="KW-1185">Reference proteome</keyword>
<feature type="transmembrane region" description="Helical" evidence="8">
    <location>
        <begin position="305"/>
        <end position="321"/>
    </location>
</feature>
<dbReference type="PROSITE" id="PS50850">
    <property type="entry name" value="MFS"/>
    <property type="match status" value="1"/>
</dbReference>
<feature type="transmembrane region" description="Helical" evidence="8">
    <location>
        <begin position="367"/>
        <end position="386"/>
    </location>
</feature>
<proteinExistence type="inferred from homology"/>
<evidence type="ECO:0000313" key="11">
    <source>
        <dbReference type="Proteomes" id="UP000243463"/>
    </source>
</evidence>
<evidence type="ECO:0000259" key="9">
    <source>
        <dbReference type="PROSITE" id="PS50850"/>
    </source>
</evidence>
<dbReference type="GO" id="GO:0022857">
    <property type="term" value="F:transmembrane transporter activity"/>
    <property type="evidence" value="ECO:0007669"/>
    <property type="project" value="InterPro"/>
</dbReference>
<reference evidence="11" key="1">
    <citation type="submission" date="2017-06" db="EMBL/GenBank/DDBJ databases">
        <authorList>
            <person name="Varghese N."/>
            <person name="Submissions S."/>
        </authorList>
    </citation>
    <scope>NUCLEOTIDE SEQUENCE [LARGE SCALE GENOMIC DNA]</scope>
    <source>
        <strain evidence="11">ANC 5114</strain>
    </source>
</reference>
<feature type="transmembrane region" description="Helical" evidence="8">
    <location>
        <begin position="100"/>
        <end position="120"/>
    </location>
</feature>
<dbReference type="CDD" id="cd17324">
    <property type="entry name" value="MFS_NepI_like"/>
    <property type="match status" value="1"/>
</dbReference>
<dbReference type="OrthoDB" id="63984at2"/>
<dbReference type="AlphaFoldDB" id="A0A217EE21"/>
<dbReference type="Gene3D" id="1.20.1250.20">
    <property type="entry name" value="MFS general substrate transporter like domains"/>
    <property type="match status" value="1"/>
</dbReference>
<dbReference type="InterPro" id="IPR036259">
    <property type="entry name" value="MFS_trans_sf"/>
</dbReference>
<dbReference type="InterPro" id="IPR020846">
    <property type="entry name" value="MFS_dom"/>
</dbReference>
<evidence type="ECO:0000256" key="1">
    <source>
        <dbReference type="ARBA" id="ARBA00004651"/>
    </source>
</evidence>
<gene>
    <name evidence="10" type="ORF">SAMN05444584_0415</name>
</gene>
<dbReference type="Pfam" id="PF07690">
    <property type="entry name" value="MFS_1"/>
    <property type="match status" value="2"/>
</dbReference>
<evidence type="ECO:0000256" key="4">
    <source>
        <dbReference type="ARBA" id="ARBA00022475"/>
    </source>
</evidence>
<evidence type="ECO:0000256" key="7">
    <source>
        <dbReference type="ARBA" id="ARBA00023136"/>
    </source>
</evidence>
<dbReference type="Proteomes" id="UP000243463">
    <property type="component" value="Unassembled WGS sequence"/>
</dbReference>
<feature type="domain" description="Major facilitator superfamily (MFS) profile" evidence="9">
    <location>
        <begin position="31"/>
        <end position="414"/>
    </location>
</feature>
<keyword evidence="5 8" id="KW-0812">Transmembrane</keyword>
<comment type="subcellular location">
    <subcellularLocation>
        <location evidence="1">Cell membrane</location>
        <topology evidence="1">Multi-pass membrane protein</topology>
    </subcellularLocation>
</comment>
<evidence type="ECO:0000256" key="8">
    <source>
        <dbReference type="SAM" id="Phobius"/>
    </source>
</evidence>
<dbReference type="SUPFAM" id="SSF103473">
    <property type="entry name" value="MFS general substrate transporter"/>
    <property type="match status" value="1"/>
</dbReference>
<organism evidence="10 11">
    <name type="scientific">Acinetobacter apis</name>
    <dbReference type="NCBI Taxonomy" id="1229165"/>
    <lineage>
        <taxon>Bacteria</taxon>
        <taxon>Pseudomonadati</taxon>
        <taxon>Pseudomonadota</taxon>
        <taxon>Gammaproteobacteria</taxon>
        <taxon>Moraxellales</taxon>
        <taxon>Moraxellaceae</taxon>
        <taxon>Acinetobacter</taxon>
    </lineage>
</organism>
<dbReference type="PANTHER" id="PTHR43271">
    <property type="entry name" value="BLL2771 PROTEIN"/>
    <property type="match status" value="1"/>
</dbReference>
<evidence type="ECO:0000256" key="2">
    <source>
        <dbReference type="ARBA" id="ARBA00008335"/>
    </source>
</evidence>
<dbReference type="GO" id="GO:0005886">
    <property type="term" value="C:plasma membrane"/>
    <property type="evidence" value="ECO:0007669"/>
    <property type="project" value="UniProtKB-SubCell"/>
</dbReference>
<evidence type="ECO:0000313" key="10">
    <source>
        <dbReference type="EMBL" id="SNQ28492.1"/>
    </source>
</evidence>